<proteinExistence type="predicted"/>
<dbReference type="PANTHER" id="PTHR48081">
    <property type="entry name" value="AB HYDROLASE SUPERFAMILY PROTEIN C4A8.06C"/>
    <property type="match status" value="1"/>
</dbReference>
<sequence>MVLDALDAAGLDLPLNEETLPAWRRPVEVTRQRLLDQHPDLVATEREISREDGSAMTLAVVRTGQDAPVRPDEAGAGAPLFLSLHGGGRVVGNRYDDVVRCVPWMRRWGGVIVSPEYRLAPEHPSPAATRDCVSALRWAHVHAEELGCDPQRIIVTGPSAGGGLGMCLALAGRQPGGPRALGYLLDYPMLDDRTGMQDPDGVVRPSSAAQYPQDGRWPASWNNWAWDQVLGERRGGTKVTEEDAASRVRDLGGMGAVFLSVASAEVFRDEVVEMASRIWRDGGDCELHVYPGGTHAMEVVCSTWLARDLEQARQSWLARLLQPQDPAENLRRVIANGTYPGLLEPAAH</sequence>
<keyword evidence="1" id="KW-0378">Hydrolase</keyword>
<dbReference type="InterPro" id="IPR050300">
    <property type="entry name" value="GDXG_lipolytic_enzyme"/>
</dbReference>
<dbReference type="AlphaFoldDB" id="A0A2I1KW52"/>
<dbReference type="InterPro" id="IPR013094">
    <property type="entry name" value="AB_hydrolase_3"/>
</dbReference>
<dbReference type="Proteomes" id="UP000234778">
    <property type="component" value="Unassembled WGS sequence"/>
</dbReference>
<dbReference type="Gene3D" id="3.40.50.1820">
    <property type="entry name" value="alpha/beta hydrolase"/>
    <property type="match status" value="1"/>
</dbReference>
<evidence type="ECO:0000313" key="4">
    <source>
        <dbReference type="Proteomes" id="UP000234778"/>
    </source>
</evidence>
<evidence type="ECO:0000256" key="1">
    <source>
        <dbReference type="ARBA" id="ARBA00022801"/>
    </source>
</evidence>
<accession>A0A2I1KW52</accession>
<dbReference type="GO" id="GO:0016787">
    <property type="term" value="F:hydrolase activity"/>
    <property type="evidence" value="ECO:0007669"/>
    <property type="project" value="UniProtKB-KW"/>
</dbReference>
<organism evidence="3 4">
    <name type="scientific">Actinomyces urogenitalis</name>
    <dbReference type="NCBI Taxonomy" id="103621"/>
    <lineage>
        <taxon>Bacteria</taxon>
        <taxon>Bacillati</taxon>
        <taxon>Actinomycetota</taxon>
        <taxon>Actinomycetes</taxon>
        <taxon>Actinomycetales</taxon>
        <taxon>Actinomycetaceae</taxon>
        <taxon>Actinomyces</taxon>
    </lineage>
</organism>
<dbReference type="PANTHER" id="PTHR48081:SF8">
    <property type="entry name" value="ALPHA_BETA HYDROLASE FOLD-3 DOMAIN-CONTAINING PROTEIN-RELATED"/>
    <property type="match status" value="1"/>
</dbReference>
<protein>
    <submittedName>
        <fullName evidence="3">Esterase</fullName>
    </submittedName>
</protein>
<dbReference type="SUPFAM" id="SSF53474">
    <property type="entry name" value="alpha/beta-Hydrolases"/>
    <property type="match status" value="1"/>
</dbReference>
<comment type="caution">
    <text evidence="3">The sequence shown here is derived from an EMBL/GenBank/DDBJ whole genome shotgun (WGS) entry which is preliminary data.</text>
</comment>
<dbReference type="Pfam" id="PF07859">
    <property type="entry name" value="Abhydrolase_3"/>
    <property type="match status" value="1"/>
</dbReference>
<dbReference type="EMBL" id="PKHA01000001">
    <property type="protein sequence ID" value="PKY99863.1"/>
    <property type="molecule type" value="Genomic_DNA"/>
</dbReference>
<dbReference type="InterPro" id="IPR029058">
    <property type="entry name" value="AB_hydrolase_fold"/>
</dbReference>
<evidence type="ECO:0000259" key="2">
    <source>
        <dbReference type="Pfam" id="PF07859"/>
    </source>
</evidence>
<evidence type="ECO:0000313" key="3">
    <source>
        <dbReference type="EMBL" id="PKY99863.1"/>
    </source>
</evidence>
<gene>
    <name evidence="3" type="ORF">CYJ26_02700</name>
</gene>
<reference evidence="3 4" key="1">
    <citation type="submission" date="2017-12" db="EMBL/GenBank/DDBJ databases">
        <title>Phylogenetic diversity of female urinary microbiome.</title>
        <authorList>
            <person name="Thomas-White K."/>
            <person name="Wolfe A.J."/>
        </authorList>
    </citation>
    <scope>NUCLEOTIDE SEQUENCE [LARGE SCALE GENOMIC DNA]</scope>
    <source>
        <strain evidence="3 4">UMB0319</strain>
    </source>
</reference>
<name>A0A2I1KW52_9ACTO</name>
<feature type="domain" description="Alpha/beta hydrolase fold-3" evidence="2">
    <location>
        <begin position="82"/>
        <end position="297"/>
    </location>
</feature>